<dbReference type="AlphaFoldDB" id="A0A8H6F7I7"/>
<dbReference type="EMBL" id="JACCJB010000026">
    <property type="protein sequence ID" value="KAF6217608.1"/>
    <property type="molecule type" value="Genomic_DNA"/>
</dbReference>
<dbReference type="GeneID" id="59335111"/>
<dbReference type="GO" id="GO:0071949">
    <property type="term" value="F:FAD binding"/>
    <property type="evidence" value="ECO:0007669"/>
    <property type="project" value="InterPro"/>
</dbReference>
<dbReference type="Pfam" id="PF01494">
    <property type="entry name" value="FAD_binding_3"/>
    <property type="match status" value="1"/>
</dbReference>
<dbReference type="PRINTS" id="PR00420">
    <property type="entry name" value="RNGMNOXGNASE"/>
</dbReference>
<dbReference type="Gene3D" id="3.50.50.60">
    <property type="entry name" value="FAD/NAD(P)-binding domain"/>
    <property type="match status" value="1"/>
</dbReference>
<gene>
    <name evidence="7" type="ORF">HO133_006710</name>
</gene>
<dbReference type="RefSeq" id="XP_037147043.1">
    <property type="nucleotide sequence ID" value="XM_037297607.1"/>
</dbReference>
<dbReference type="GO" id="GO:0004497">
    <property type="term" value="F:monooxygenase activity"/>
    <property type="evidence" value="ECO:0007669"/>
    <property type="project" value="UniProtKB-KW"/>
</dbReference>
<reference evidence="7 8" key="1">
    <citation type="journal article" date="2020" name="Genomics">
        <title>Complete, high-quality genomes from long-read metagenomic sequencing of two wolf lichen thalli reveals enigmatic genome architecture.</title>
        <authorList>
            <person name="McKenzie S.K."/>
            <person name="Walston R.F."/>
            <person name="Allen J.L."/>
        </authorList>
    </citation>
    <scope>NUCLEOTIDE SEQUENCE [LARGE SCALE GENOMIC DNA]</scope>
    <source>
        <strain evidence="7">WasteWater1</strain>
    </source>
</reference>
<dbReference type="PANTHER" id="PTHR47178">
    <property type="entry name" value="MONOOXYGENASE, FAD-BINDING"/>
    <property type="match status" value="1"/>
</dbReference>
<keyword evidence="8" id="KW-1185">Reference proteome</keyword>
<evidence type="ECO:0000256" key="1">
    <source>
        <dbReference type="ARBA" id="ARBA00001974"/>
    </source>
</evidence>
<comment type="caution">
    <text evidence="7">The sequence shown here is derived from an EMBL/GenBank/DDBJ whole genome shotgun (WGS) entry which is preliminary data.</text>
</comment>
<organism evidence="7 8">
    <name type="scientific">Letharia lupina</name>
    <dbReference type="NCBI Taxonomy" id="560253"/>
    <lineage>
        <taxon>Eukaryota</taxon>
        <taxon>Fungi</taxon>
        <taxon>Dikarya</taxon>
        <taxon>Ascomycota</taxon>
        <taxon>Pezizomycotina</taxon>
        <taxon>Lecanoromycetes</taxon>
        <taxon>OSLEUM clade</taxon>
        <taxon>Lecanoromycetidae</taxon>
        <taxon>Lecanorales</taxon>
        <taxon>Lecanorineae</taxon>
        <taxon>Parmeliaceae</taxon>
        <taxon>Letharia</taxon>
    </lineage>
</organism>
<dbReference type="InterPro" id="IPR002938">
    <property type="entry name" value="FAD-bd"/>
</dbReference>
<keyword evidence="5" id="KW-0503">Monooxygenase</keyword>
<sequence>MDVDTGVSASCTAGEGSKILVIGAGCTGLALAHGLKTAGIPYAVYESRSNVAPLKRDWSFGLHWSAPALQSLIPTELWAMIQSTQVDPHTPTKDVETLRFHNGRTGELIRGVEVERFYRLRRSKLQALLSEGLDIEWEKEMVDIIHLEDEKGVKAIFEDGTEVTGSMLVGADGTRSSVRSLLVGCDSAKPTPIDFATTMCFSKYSRDRALFLRSAPHQPLFQTAPHPDGYFSWLGLHDASDTDHPESWVFQHYISFPEPREFENKKTVAEHVAHQKAMASQFADPWRSSFEWIPDDTTTAWYGKLNHWDPALPEHKWNNQGGLITLAGDAAHPMTFQRGQGLNHALTDSVKLCKAIVDCWHSSEGFQSGRAAAIEGYEKEMIARASEELRLGELNSRMLHDWEQVQQSPTFGKGLSR</sequence>
<keyword evidence="4" id="KW-0560">Oxidoreductase</keyword>
<comment type="cofactor">
    <cofactor evidence="1">
        <name>FAD</name>
        <dbReference type="ChEBI" id="CHEBI:57692"/>
    </cofactor>
</comment>
<dbReference type="InterPro" id="IPR036188">
    <property type="entry name" value="FAD/NAD-bd_sf"/>
</dbReference>
<proteinExistence type="predicted"/>
<dbReference type="PANTHER" id="PTHR47178:SF3">
    <property type="entry name" value="FAD-BINDING DOMAIN-CONTAINING PROTEIN"/>
    <property type="match status" value="1"/>
</dbReference>
<name>A0A8H6F7I7_9LECA</name>
<feature type="domain" description="FAD-binding" evidence="6">
    <location>
        <begin position="18"/>
        <end position="357"/>
    </location>
</feature>
<evidence type="ECO:0000256" key="5">
    <source>
        <dbReference type="ARBA" id="ARBA00023033"/>
    </source>
</evidence>
<keyword evidence="3" id="KW-0274">FAD</keyword>
<evidence type="ECO:0000313" key="7">
    <source>
        <dbReference type="EMBL" id="KAF6217608.1"/>
    </source>
</evidence>
<evidence type="ECO:0000256" key="4">
    <source>
        <dbReference type="ARBA" id="ARBA00023002"/>
    </source>
</evidence>
<accession>A0A8H6F7I7</accession>
<dbReference type="Proteomes" id="UP000593566">
    <property type="component" value="Unassembled WGS sequence"/>
</dbReference>
<evidence type="ECO:0000256" key="2">
    <source>
        <dbReference type="ARBA" id="ARBA00022630"/>
    </source>
</evidence>
<evidence type="ECO:0000256" key="3">
    <source>
        <dbReference type="ARBA" id="ARBA00022827"/>
    </source>
</evidence>
<keyword evidence="2" id="KW-0285">Flavoprotein</keyword>
<evidence type="ECO:0000313" key="8">
    <source>
        <dbReference type="Proteomes" id="UP000593566"/>
    </source>
</evidence>
<dbReference type="SUPFAM" id="SSF51905">
    <property type="entry name" value="FAD/NAD(P)-binding domain"/>
    <property type="match status" value="1"/>
</dbReference>
<protein>
    <recommendedName>
        <fullName evidence="6">FAD-binding domain-containing protein</fullName>
    </recommendedName>
</protein>
<evidence type="ECO:0000259" key="6">
    <source>
        <dbReference type="Pfam" id="PF01494"/>
    </source>
</evidence>